<dbReference type="InterPro" id="IPR013325">
    <property type="entry name" value="RNA_pol_sigma_r2"/>
</dbReference>
<organism evidence="1 2">
    <name type="scientific">Actinocorallia libanotica</name>
    <dbReference type="NCBI Taxonomy" id="46162"/>
    <lineage>
        <taxon>Bacteria</taxon>
        <taxon>Bacillati</taxon>
        <taxon>Actinomycetota</taxon>
        <taxon>Actinomycetes</taxon>
        <taxon>Streptosporangiales</taxon>
        <taxon>Thermomonosporaceae</taxon>
        <taxon>Actinocorallia</taxon>
    </lineage>
</organism>
<evidence type="ECO:0000313" key="1">
    <source>
        <dbReference type="EMBL" id="GAA0969218.1"/>
    </source>
</evidence>
<accession>A0ABP4CGY6</accession>
<dbReference type="RefSeq" id="WP_344247446.1">
    <property type="nucleotide sequence ID" value="NZ_BAAAHH010000062.1"/>
</dbReference>
<protein>
    <recommendedName>
        <fullName evidence="3">Sigma-70-like protein</fullName>
    </recommendedName>
</protein>
<sequence>MRDRADDTAYVTQRSPRLLRTAYLVCRDWATAEDLLQTALAPALAPATEHPRTLSKNEKVLVCRHPLSGIG</sequence>
<comment type="caution">
    <text evidence="1">The sequence shown here is derived from an EMBL/GenBank/DDBJ whole genome shotgun (WGS) entry which is preliminary data.</text>
</comment>
<dbReference type="EMBL" id="BAAAHH010000062">
    <property type="protein sequence ID" value="GAA0969218.1"/>
    <property type="molecule type" value="Genomic_DNA"/>
</dbReference>
<dbReference type="Proteomes" id="UP001500665">
    <property type="component" value="Unassembled WGS sequence"/>
</dbReference>
<keyword evidence="2" id="KW-1185">Reference proteome</keyword>
<reference evidence="2" key="1">
    <citation type="journal article" date="2019" name="Int. J. Syst. Evol. Microbiol.">
        <title>The Global Catalogue of Microorganisms (GCM) 10K type strain sequencing project: providing services to taxonomists for standard genome sequencing and annotation.</title>
        <authorList>
            <consortium name="The Broad Institute Genomics Platform"/>
            <consortium name="The Broad Institute Genome Sequencing Center for Infectious Disease"/>
            <person name="Wu L."/>
            <person name="Ma J."/>
        </authorList>
    </citation>
    <scope>NUCLEOTIDE SEQUENCE [LARGE SCALE GENOMIC DNA]</scope>
    <source>
        <strain evidence="2">JCM 10696</strain>
    </source>
</reference>
<proteinExistence type="predicted"/>
<evidence type="ECO:0008006" key="3">
    <source>
        <dbReference type="Google" id="ProtNLM"/>
    </source>
</evidence>
<name>A0ABP4CGY6_9ACTN</name>
<dbReference type="SUPFAM" id="SSF88946">
    <property type="entry name" value="Sigma2 domain of RNA polymerase sigma factors"/>
    <property type="match status" value="1"/>
</dbReference>
<gene>
    <name evidence="1" type="ORF">GCM10009550_75700</name>
</gene>
<evidence type="ECO:0000313" key="2">
    <source>
        <dbReference type="Proteomes" id="UP001500665"/>
    </source>
</evidence>